<keyword evidence="3" id="KW-0808">Transferase</keyword>
<evidence type="ECO:0000259" key="2">
    <source>
        <dbReference type="Pfam" id="PF13966"/>
    </source>
</evidence>
<evidence type="ECO:0000313" key="4">
    <source>
        <dbReference type="Proteomes" id="UP001151760"/>
    </source>
</evidence>
<keyword evidence="4" id="KW-1185">Reference proteome</keyword>
<dbReference type="GO" id="GO:0003964">
    <property type="term" value="F:RNA-directed DNA polymerase activity"/>
    <property type="evidence" value="ECO:0007669"/>
    <property type="project" value="UniProtKB-KW"/>
</dbReference>
<dbReference type="InterPro" id="IPR026960">
    <property type="entry name" value="RVT-Znf"/>
</dbReference>
<gene>
    <name evidence="3" type="ORF">Tco_0977588</name>
</gene>
<sequence>MEKIVSPEQSAFITGRQILDGPLMLSECIYWYKKKSKNLMIFKVGFEKAYDSVSWKYLDFILQSLGFGIKWRRWIQVCLKSARTSILVNGSRSSEFSLKHGLRQGDPLSSFLFILVMDGLHLALKEAVQLEPRDMKNIIRVLHVLYLALGLKINMNKSNVYGVGVSLEEVSVMDRMTGCTSSDFPFIYLGLPISSNMNLICNWKRLVDRFQYKLSLWKSNLISIGGRVTLIKSVLESMGIYYMSLFKVPETVLKNLERFRANFFWGGDESNRKLAWVKWDNVLDSFDKGGLGVGSLKAFNLALLQKWCWRLINNTNLLWVHLIKSIHGVEAGLDEKGCKTAGLWSRIVGTVNYLHSSGVIPRGTLIYKVGCGTKVRFWKDVWLGDVSLKEKYNRLFHLDRNGDCVIRDRIYNGAWSWDWCRHDLGSRNNEALVSLLSDIGNIVVDSGTDTCSWNIATGGIFSVGVTRNHIDNHMLPSTISHTRWNNVLPRKVNIFVWRFLLDRLPHRLNLSSRSLEITSILCPVCNLSVESSLHLFFTCDLASQILSKIRVWCEVPMLHVSSSSEWIGWLDN</sequence>
<accession>A0ABQ5EKK0</accession>
<feature type="domain" description="Reverse transcriptase zinc-binding" evidence="2">
    <location>
        <begin position="468"/>
        <end position="545"/>
    </location>
</feature>
<dbReference type="EMBL" id="BQNB010016406">
    <property type="protein sequence ID" value="GJT51431.1"/>
    <property type="molecule type" value="Genomic_DNA"/>
</dbReference>
<dbReference type="InterPro" id="IPR000477">
    <property type="entry name" value="RT_dom"/>
</dbReference>
<evidence type="ECO:0000313" key="3">
    <source>
        <dbReference type="EMBL" id="GJT51431.1"/>
    </source>
</evidence>
<evidence type="ECO:0000259" key="1">
    <source>
        <dbReference type="Pfam" id="PF00078"/>
    </source>
</evidence>
<reference evidence="3" key="1">
    <citation type="journal article" date="2022" name="Int. J. Mol. Sci.">
        <title>Draft Genome of Tanacetum Coccineum: Genomic Comparison of Closely Related Tanacetum-Family Plants.</title>
        <authorList>
            <person name="Yamashiro T."/>
            <person name="Shiraishi A."/>
            <person name="Nakayama K."/>
            <person name="Satake H."/>
        </authorList>
    </citation>
    <scope>NUCLEOTIDE SEQUENCE</scope>
</reference>
<comment type="caution">
    <text evidence="3">The sequence shown here is derived from an EMBL/GenBank/DDBJ whole genome shotgun (WGS) entry which is preliminary data.</text>
</comment>
<keyword evidence="3" id="KW-0695">RNA-directed DNA polymerase</keyword>
<name>A0ABQ5EKK0_9ASTR</name>
<organism evidence="3 4">
    <name type="scientific">Tanacetum coccineum</name>
    <dbReference type="NCBI Taxonomy" id="301880"/>
    <lineage>
        <taxon>Eukaryota</taxon>
        <taxon>Viridiplantae</taxon>
        <taxon>Streptophyta</taxon>
        <taxon>Embryophyta</taxon>
        <taxon>Tracheophyta</taxon>
        <taxon>Spermatophyta</taxon>
        <taxon>Magnoliopsida</taxon>
        <taxon>eudicotyledons</taxon>
        <taxon>Gunneridae</taxon>
        <taxon>Pentapetalae</taxon>
        <taxon>asterids</taxon>
        <taxon>campanulids</taxon>
        <taxon>Asterales</taxon>
        <taxon>Asteraceae</taxon>
        <taxon>Asteroideae</taxon>
        <taxon>Anthemideae</taxon>
        <taxon>Anthemidinae</taxon>
        <taxon>Tanacetum</taxon>
    </lineage>
</organism>
<dbReference type="PANTHER" id="PTHR33116:SF77">
    <property type="entry name" value="RNA-DIRECTED DNA POLYMERASE"/>
    <property type="match status" value="1"/>
</dbReference>
<reference evidence="3" key="2">
    <citation type="submission" date="2022-01" db="EMBL/GenBank/DDBJ databases">
        <authorList>
            <person name="Yamashiro T."/>
            <person name="Shiraishi A."/>
            <person name="Satake H."/>
            <person name="Nakayama K."/>
        </authorList>
    </citation>
    <scope>NUCLEOTIDE SEQUENCE</scope>
</reference>
<dbReference type="Pfam" id="PF00078">
    <property type="entry name" value="RVT_1"/>
    <property type="match status" value="1"/>
</dbReference>
<dbReference type="Proteomes" id="UP001151760">
    <property type="component" value="Unassembled WGS sequence"/>
</dbReference>
<feature type="domain" description="Reverse transcriptase" evidence="1">
    <location>
        <begin position="4"/>
        <end position="128"/>
    </location>
</feature>
<dbReference type="PANTHER" id="PTHR33116">
    <property type="entry name" value="REVERSE TRANSCRIPTASE ZINC-BINDING DOMAIN-CONTAINING PROTEIN-RELATED-RELATED"/>
    <property type="match status" value="1"/>
</dbReference>
<protein>
    <submittedName>
        <fullName evidence="3">RNA-directed DNA polymerase, eukaryota, reverse transcriptase zinc-binding domain protein</fullName>
    </submittedName>
</protein>
<dbReference type="Pfam" id="PF13966">
    <property type="entry name" value="zf-RVT"/>
    <property type="match status" value="1"/>
</dbReference>
<keyword evidence="3" id="KW-0548">Nucleotidyltransferase</keyword>
<proteinExistence type="predicted"/>